<dbReference type="Gene3D" id="3.40.50.1010">
    <property type="entry name" value="5'-nuclease"/>
    <property type="match status" value="1"/>
</dbReference>
<evidence type="ECO:0000313" key="3">
    <source>
        <dbReference type="Proteomes" id="UP000177040"/>
    </source>
</evidence>
<protein>
    <recommendedName>
        <fullName evidence="1">NYN domain-containing protein</fullName>
    </recommendedName>
</protein>
<dbReference type="PANTHER" id="PTHR35458">
    <property type="entry name" value="SLR0755 PROTEIN"/>
    <property type="match status" value="1"/>
</dbReference>
<dbReference type="Pfam" id="PF01936">
    <property type="entry name" value="NYN"/>
    <property type="match status" value="1"/>
</dbReference>
<dbReference type="Proteomes" id="UP000177040">
    <property type="component" value="Unassembled WGS sequence"/>
</dbReference>
<dbReference type="PANTHER" id="PTHR35458:SF2">
    <property type="entry name" value="SLR0755 PROTEIN"/>
    <property type="match status" value="1"/>
</dbReference>
<dbReference type="InterPro" id="IPR021139">
    <property type="entry name" value="NYN"/>
</dbReference>
<evidence type="ECO:0000313" key="2">
    <source>
        <dbReference type="EMBL" id="OGH77396.1"/>
    </source>
</evidence>
<dbReference type="CDD" id="cd10911">
    <property type="entry name" value="PIN_LabA"/>
    <property type="match status" value="1"/>
</dbReference>
<evidence type="ECO:0000259" key="1">
    <source>
        <dbReference type="Pfam" id="PF01936"/>
    </source>
</evidence>
<name>A0A1F6N0A6_9BACT</name>
<organism evidence="2 3">
    <name type="scientific">Candidatus Magasanikbacteria bacterium RIFCSPLOWO2_01_FULL_40_15</name>
    <dbReference type="NCBI Taxonomy" id="1798686"/>
    <lineage>
        <taxon>Bacteria</taxon>
        <taxon>Candidatus Magasanikiibacteriota</taxon>
    </lineage>
</organism>
<feature type="domain" description="NYN" evidence="1">
    <location>
        <begin position="35"/>
        <end position="170"/>
    </location>
</feature>
<gene>
    <name evidence="2" type="ORF">A2983_01685</name>
</gene>
<dbReference type="AlphaFoldDB" id="A0A1F6N0A6"/>
<comment type="caution">
    <text evidence="2">The sequence shown here is derived from an EMBL/GenBank/DDBJ whole genome shotgun (WGS) entry which is preliminary data.</text>
</comment>
<dbReference type="EMBL" id="MFQH01000024">
    <property type="protein sequence ID" value="OGH77396.1"/>
    <property type="molecule type" value="Genomic_DNA"/>
</dbReference>
<accession>A0A1F6N0A6</accession>
<proteinExistence type="predicted"/>
<dbReference type="InterPro" id="IPR047140">
    <property type="entry name" value="LabA"/>
</dbReference>
<sequence>MYRRESKLFFVTPLTEFLFLIKKFMIQKGGNNFAFIDSQNVYQGTKELGWRLDWHRFRIYLREKYEVSRAYLFLGYIPKNEKMYKWLENADFVLCFKKVTNVHGEIKGNVDVNLTLKAILEKDNYDQAILVTSDGDFYPLVEYLTSINKLYTILSPCETTCSKLLKESAKKRIYFMQRLKDKIGQK</sequence>
<dbReference type="GO" id="GO:0004540">
    <property type="term" value="F:RNA nuclease activity"/>
    <property type="evidence" value="ECO:0007669"/>
    <property type="project" value="InterPro"/>
</dbReference>
<reference evidence="2 3" key="1">
    <citation type="journal article" date="2016" name="Nat. Commun.">
        <title>Thousands of microbial genomes shed light on interconnected biogeochemical processes in an aquifer system.</title>
        <authorList>
            <person name="Anantharaman K."/>
            <person name="Brown C.T."/>
            <person name="Hug L.A."/>
            <person name="Sharon I."/>
            <person name="Castelle C.J."/>
            <person name="Probst A.J."/>
            <person name="Thomas B.C."/>
            <person name="Singh A."/>
            <person name="Wilkins M.J."/>
            <person name="Karaoz U."/>
            <person name="Brodie E.L."/>
            <person name="Williams K.H."/>
            <person name="Hubbard S.S."/>
            <person name="Banfield J.F."/>
        </authorList>
    </citation>
    <scope>NUCLEOTIDE SEQUENCE [LARGE SCALE GENOMIC DNA]</scope>
</reference>